<evidence type="ECO:0008006" key="5">
    <source>
        <dbReference type="Google" id="ProtNLM"/>
    </source>
</evidence>
<dbReference type="PANTHER" id="PTHR47926">
    <property type="entry name" value="PENTATRICOPEPTIDE REPEAT-CONTAINING PROTEIN"/>
    <property type="match status" value="1"/>
</dbReference>
<dbReference type="NCBIfam" id="TIGR00756">
    <property type="entry name" value="PPR"/>
    <property type="match status" value="3"/>
</dbReference>
<evidence type="ECO:0000256" key="1">
    <source>
        <dbReference type="ARBA" id="ARBA00022737"/>
    </source>
</evidence>
<keyword evidence="4" id="KW-1185">Reference proteome</keyword>
<evidence type="ECO:0000256" key="2">
    <source>
        <dbReference type="PROSITE-ProRule" id="PRU00708"/>
    </source>
</evidence>
<evidence type="ECO:0000313" key="3">
    <source>
        <dbReference type="EMBL" id="MED6147680.1"/>
    </source>
</evidence>
<comment type="caution">
    <text evidence="3">The sequence shown here is derived from an EMBL/GenBank/DDBJ whole genome shotgun (WGS) entry which is preliminary data.</text>
</comment>
<dbReference type="Pfam" id="PF01535">
    <property type="entry name" value="PPR"/>
    <property type="match status" value="3"/>
</dbReference>
<feature type="repeat" description="PPR" evidence="2">
    <location>
        <begin position="140"/>
        <end position="174"/>
    </location>
</feature>
<dbReference type="InterPro" id="IPR046960">
    <property type="entry name" value="PPR_At4g14850-like_plant"/>
</dbReference>
<protein>
    <recommendedName>
        <fullName evidence="5">Pentatricopeptide repeat-containing protein</fullName>
    </recommendedName>
</protein>
<keyword evidence="1" id="KW-0677">Repeat</keyword>
<dbReference type="EMBL" id="JASCZI010090906">
    <property type="protein sequence ID" value="MED6147680.1"/>
    <property type="molecule type" value="Genomic_DNA"/>
</dbReference>
<organism evidence="3 4">
    <name type="scientific">Stylosanthes scabra</name>
    <dbReference type="NCBI Taxonomy" id="79078"/>
    <lineage>
        <taxon>Eukaryota</taxon>
        <taxon>Viridiplantae</taxon>
        <taxon>Streptophyta</taxon>
        <taxon>Embryophyta</taxon>
        <taxon>Tracheophyta</taxon>
        <taxon>Spermatophyta</taxon>
        <taxon>Magnoliopsida</taxon>
        <taxon>eudicotyledons</taxon>
        <taxon>Gunneridae</taxon>
        <taxon>Pentapetalae</taxon>
        <taxon>rosids</taxon>
        <taxon>fabids</taxon>
        <taxon>Fabales</taxon>
        <taxon>Fabaceae</taxon>
        <taxon>Papilionoideae</taxon>
        <taxon>50 kb inversion clade</taxon>
        <taxon>dalbergioids sensu lato</taxon>
        <taxon>Dalbergieae</taxon>
        <taxon>Pterocarpus clade</taxon>
        <taxon>Stylosanthes</taxon>
    </lineage>
</organism>
<dbReference type="InterPro" id="IPR002885">
    <property type="entry name" value="PPR_rpt"/>
</dbReference>
<reference evidence="3 4" key="1">
    <citation type="journal article" date="2023" name="Plants (Basel)">
        <title>Bridging the Gap: Combining Genomics and Transcriptomics Approaches to Understand Stylosanthes scabra, an Orphan Legume from the Brazilian Caatinga.</title>
        <authorList>
            <person name="Ferreira-Neto J.R.C."/>
            <person name="da Silva M.D."/>
            <person name="Binneck E."/>
            <person name="de Melo N.F."/>
            <person name="da Silva R.H."/>
            <person name="de Melo A.L.T.M."/>
            <person name="Pandolfi V."/>
            <person name="Bustamante F.O."/>
            <person name="Brasileiro-Vidal A.C."/>
            <person name="Benko-Iseppon A.M."/>
        </authorList>
    </citation>
    <scope>NUCLEOTIDE SEQUENCE [LARGE SCALE GENOMIC DNA]</scope>
    <source>
        <tissue evidence="3">Leaves</tissue>
    </source>
</reference>
<proteinExistence type="predicted"/>
<dbReference type="PROSITE" id="PS51375">
    <property type="entry name" value="PPR"/>
    <property type="match status" value="3"/>
</dbReference>
<dbReference type="Pfam" id="PF13041">
    <property type="entry name" value="PPR_2"/>
    <property type="match status" value="1"/>
</dbReference>
<gene>
    <name evidence="3" type="ORF">PIB30_046065</name>
</gene>
<feature type="repeat" description="PPR" evidence="2">
    <location>
        <begin position="33"/>
        <end position="67"/>
    </location>
</feature>
<evidence type="ECO:0000313" key="4">
    <source>
        <dbReference type="Proteomes" id="UP001341840"/>
    </source>
</evidence>
<feature type="repeat" description="PPR" evidence="2">
    <location>
        <begin position="1"/>
        <end position="31"/>
    </location>
</feature>
<dbReference type="InterPro" id="IPR011990">
    <property type="entry name" value="TPR-like_helical_dom_sf"/>
</dbReference>
<dbReference type="PANTHER" id="PTHR47926:SF456">
    <property type="entry name" value="PENTATRICOPEPTIDE REPEAT-CONTAINING PROTEIN ELI1, CHLOROPLASTIC"/>
    <property type="match status" value="1"/>
</dbReference>
<dbReference type="Gene3D" id="1.25.40.10">
    <property type="entry name" value="Tetratricopeptide repeat domain"/>
    <property type="match status" value="2"/>
</dbReference>
<dbReference type="Proteomes" id="UP001341840">
    <property type="component" value="Unassembled WGS sequence"/>
</dbReference>
<sequence>MLGSIKAMLTCYAKHGKLDEARKVFDEMEEERDVVCWNVMIDGYTQHGLPNVALLLFRKMLREEKRKNSKVRPNEVTVLAVLSSCGQLGALESGRWVHSYIKNNGIQVNVQVATALIDMYCKCGGLEDEKKVFDGITGKDVVAWNSIIMGYAIHGFYEEAFWLFDEMRGMGILMVD</sequence>
<accession>A0ABU6TH59</accession>
<name>A0ABU6TH59_9FABA</name>